<reference evidence="1 2" key="1">
    <citation type="submission" date="2018-06" db="EMBL/GenBank/DDBJ databases">
        <authorList>
            <consortium name="Pathogen Informatics"/>
            <person name="Doyle S."/>
        </authorList>
    </citation>
    <scope>NUCLEOTIDE SEQUENCE [LARGE SCALE GENOMIC DNA]</scope>
    <source>
        <strain evidence="1 2">NCTC11166</strain>
    </source>
</reference>
<dbReference type="RefSeq" id="WP_112861400.1">
    <property type="nucleotide sequence ID" value="NZ_UAQP01000005.1"/>
</dbReference>
<evidence type="ECO:0000313" key="2">
    <source>
        <dbReference type="Proteomes" id="UP000251186"/>
    </source>
</evidence>
<dbReference type="AlphaFoldDB" id="A0A2X1CZI0"/>
<proteinExistence type="predicted"/>
<evidence type="ECO:0000313" key="1">
    <source>
        <dbReference type="EMBL" id="SPU51886.1"/>
    </source>
</evidence>
<protein>
    <submittedName>
        <fullName evidence="1">Uncharacterized protein conserved in bacteria (DUF2336)</fullName>
    </submittedName>
</protein>
<gene>
    <name evidence="1" type="ORF">NCTC11166_00196</name>
</gene>
<organism evidence="1 2">
    <name type="scientific">Brevundimonas vesicularis</name>
    <name type="common">Pseudomonas vesicularis</name>
    <dbReference type="NCBI Taxonomy" id="41276"/>
    <lineage>
        <taxon>Bacteria</taxon>
        <taxon>Pseudomonadati</taxon>
        <taxon>Pseudomonadota</taxon>
        <taxon>Alphaproteobacteria</taxon>
        <taxon>Caulobacterales</taxon>
        <taxon>Caulobacteraceae</taxon>
        <taxon>Brevundimonas</taxon>
    </lineage>
</organism>
<dbReference type="EMBL" id="UAQP01000005">
    <property type="protein sequence ID" value="SPU51886.1"/>
    <property type="molecule type" value="Genomic_DNA"/>
</dbReference>
<accession>A0A2X1CZI0</accession>
<sequence>MGDLAAMIGDEATPPPLRARRALLKRLADVVSLPASRINAFERSVTGDLLVEMLRLASHDERKRVAARLAPLAELPNSVARILLRDDPDVAALLIEQCASLSDADIVGCARDAGFEHRLMIAARRGLSEIVTETLFSFGEMEVIEAVLRNTTARLSQLGIETVVGLSRQSPSLCSPLLKRPELRPSGAYVMFWWCAPEDRRTILQRFAVSREVMQEASEDVFPMANQEGWSDPVARKALQFIERRQRNRAAVEKSPFDNLEHAVMVAARDGLTRETASEIAFLAGIKPLTGAKLLGDPGGEPLAILCKATGMSRVDLTNLWRSMRRPETTADGHIHPDWERVQITYEMLAVDRAQTVLRYWNWSLSSALTPTLLRAIRDGEDDAVDEYSAPERAAMMVLAEDFGR</sequence>
<name>A0A2X1CZI0_BREVE</name>
<dbReference type="Pfam" id="PF10098">
    <property type="entry name" value="DUF2336"/>
    <property type="match status" value="1"/>
</dbReference>
<dbReference type="InterPro" id="IPR019285">
    <property type="entry name" value="DUF2336"/>
</dbReference>
<dbReference type="Proteomes" id="UP000251186">
    <property type="component" value="Unassembled WGS sequence"/>
</dbReference>